<feature type="transmembrane region" description="Helical" evidence="1">
    <location>
        <begin position="95"/>
        <end position="118"/>
    </location>
</feature>
<feature type="transmembrane region" description="Helical" evidence="1">
    <location>
        <begin position="69"/>
        <end position="88"/>
    </location>
</feature>
<organism evidence="2 3">
    <name type="scientific">Saccharibacillus alkalitolerans</name>
    <dbReference type="NCBI Taxonomy" id="2705290"/>
    <lineage>
        <taxon>Bacteria</taxon>
        <taxon>Bacillati</taxon>
        <taxon>Bacillota</taxon>
        <taxon>Bacilli</taxon>
        <taxon>Bacillales</taxon>
        <taxon>Paenibacillaceae</taxon>
        <taxon>Saccharibacillus</taxon>
    </lineage>
</organism>
<keyword evidence="3" id="KW-1185">Reference proteome</keyword>
<sequence>MNSNSADRPSSRSELWIRDKKRFRLAMILTAALSVLSIPYPGTRPLYEEALLALRIPLFLHLPGGVQPFHYTGLLFIGGILWTLYLILNSLNRQRFLFCLFLVCLIPFLNKALLAGFLTLVPPGIYAVDLDQEQSVCHTVVQDAQISGGCMLVAHNHGSEAIDGAASVRIFYKGGMNRDTFVDAELDPVHLDPRGPARIESSFTVRPSRLEDLEGTSGISSALQNGNFLLTISDGRRERTWGRTWMTDRR</sequence>
<keyword evidence="1" id="KW-0812">Transmembrane</keyword>
<dbReference type="EMBL" id="JAAFGS010000002">
    <property type="protein sequence ID" value="NGZ75047.1"/>
    <property type="molecule type" value="Genomic_DNA"/>
</dbReference>
<protein>
    <submittedName>
        <fullName evidence="2">Uncharacterized protein</fullName>
    </submittedName>
</protein>
<dbReference type="RefSeq" id="WP_166273424.1">
    <property type="nucleotide sequence ID" value="NZ_JAAFGS010000002.1"/>
</dbReference>
<name>A0ABX0F368_9BACL</name>
<evidence type="ECO:0000313" key="3">
    <source>
        <dbReference type="Proteomes" id="UP000800303"/>
    </source>
</evidence>
<dbReference type="Proteomes" id="UP000800303">
    <property type="component" value="Unassembled WGS sequence"/>
</dbReference>
<accession>A0ABX0F368</accession>
<evidence type="ECO:0000313" key="2">
    <source>
        <dbReference type="EMBL" id="NGZ75047.1"/>
    </source>
</evidence>
<gene>
    <name evidence="2" type="ORF">GYN08_06940</name>
</gene>
<evidence type="ECO:0000256" key="1">
    <source>
        <dbReference type="SAM" id="Phobius"/>
    </source>
</evidence>
<keyword evidence="1" id="KW-0472">Membrane</keyword>
<proteinExistence type="predicted"/>
<keyword evidence="1" id="KW-1133">Transmembrane helix</keyword>
<reference evidence="2 3" key="1">
    <citation type="submission" date="2020-01" db="EMBL/GenBank/DDBJ databases">
        <title>Polyphasic characterisation and genomic insights into a novel alkali tolerant bacterium VR-M41.</title>
        <authorList>
            <person name="Vemuluri V.R."/>
        </authorList>
    </citation>
    <scope>NUCLEOTIDE SEQUENCE [LARGE SCALE GENOMIC DNA]</scope>
    <source>
        <strain evidence="2 3">VR-M41</strain>
    </source>
</reference>
<comment type="caution">
    <text evidence="2">The sequence shown here is derived from an EMBL/GenBank/DDBJ whole genome shotgun (WGS) entry which is preliminary data.</text>
</comment>